<dbReference type="PROSITE" id="PS50835">
    <property type="entry name" value="IG_LIKE"/>
    <property type="match status" value="2"/>
</dbReference>
<evidence type="ECO:0000259" key="1">
    <source>
        <dbReference type="PROSITE" id="PS50835"/>
    </source>
</evidence>
<dbReference type="InterPro" id="IPR003598">
    <property type="entry name" value="Ig_sub2"/>
</dbReference>
<reference evidence="2" key="3">
    <citation type="submission" date="2025-09" db="UniProtKB">
        <authorList>
            <consortium name="Ensembl"/>
        </authorList>
    </citation>
    <scope>IDENTIFICATION</scope>
</reference>
<feature type="domain" description="Ig-like" evidence="1">
    <location>
        <begin position="186"/>
        <end position="269"/>
    </location>
</feature>
<reference evidence="2 3" key="1">
    <citation type="submission" date="2022-01" db="EMBL/GenBank/DDBJ databases">
        <title>A chromosome-scale genome assembly of the false clownfish, Amphiprion ocellaris.</title>
        <authorList>
            <person name="Ryu T."/>
        </authorList>
    </citation>
    <scope>NUCLEOTIDE SEQUENCE [LARGE SCALE GENOMIC DNA]</scope>
</reference>
<dbReference type="InterPro" id="IPR003599">
    <property type="entry name" value="Ig_sub"/>
</dbReference>
<reference evidence="2" key="2">
    <citation type="submission" date="2025-08" db="UniProtKB">
        <authorList>
            <consortium name="Ensembl"/>
        </authorList>
    </citation>
    <scope>IDENTIFICATION</scope>
</reference>
<feature type="domain" description="Ig-like" evidence="1">
    <location>
        <begin position="84"/>
        <end position="170"/>
    </location>
</feature>
<dbReference type="Gene3D" id="2.60.40.10">
    <property type="entry name" value="Immunoglobulins"/>
    <property type="match status" value="3"/>
</dbReference>
<dbReference type="GeneTree" id="ENSGT01010000222294"/>
<name>A0AAQ5ZRW2_AMPOC</name>
<dbReference type="InterPro" id="IPR007110">
    <property type="entry name" value="Ig-like_dom"/>
</dbReference>
<evidence type="ECO:0000313" key="3">
    <source>
        <dbReference type="Proteomes" id="UP001501940"/>
    </source>
</evidence>
<dbReference type="InterPro" id="IPR013783">
    <property type="entry name" value="Ig-like_fold"/>
</dbReference>
<keyword evidence="3" id="KW-1185">Reference proteome</keyword>
<protein>
    <recommendedName>
        <fullName evidence="1">Ig-like domain-containing protein</fullName>
    </recommendedName>
</protein>
<dbReference type="Pfam" id="PF13895">
    <property type="entry name" value="Ig_2"/>
    <property type="match status" value="2"/>
</dbReference>
<dbReference type="PANTHER" id="PTHR46013:SF4">
    <property type="entry name" value="B-CELL RECEPTOR CD22-RELATED"/>
    <property type="match status" value="1"/>
</dbReference>
<dbReference type="SMART" id="SM00409">
    <property type="entry name" value="IG"/>
    <property type="match status" value="2"/>
</dbReference>
<proteinExistence type="predicted"/>
<dbReference type="SMART" id="SM00408">
    <property type="entry name" value="IGc2"/>
    <property type="match status" value="2"/>
</dbReference>
<evidence type="ECO:0000313" key="2">
    <source>
        <dbReference type="Ensembl" id="ENSAOCP00000066510.1"/>
    </source>
</evidence>
<dbReference type="Ensembl" id="ENSAOCT00000081780.1">
    <property type="protein sequence ID" value="ENSAOCP00000066510.1"/>
    <property type="gene ID" value="ENSAOCG00000013074.2"/>
</dbReference>
<organism evidence="2 3">
    <name type="scientific">Amphiprion ocellaris</name>
    <name type="common">Clown anemonefish</name>
    <dbReference type="NCBI Taxonomy" id="80972"/>
    <lineage>
        <taxon>Eukaryota</taxon>
        <taxon>Metazoa</taxon>
        <taxon>Chordata</taxon>
        <taxon>Craniata</taxon>
        <taxon>Vertebrata</taxon>
        <taxon>Euteleostomi</taxon>
        <taxon>Actinopterygii</taxon>
        <taxon>Neopterygii</taxon>
        <taxon>Teleostei</taxon>
        <taxon>Neoteleostei</taxon>
        <taxon>Acanthomorphata</taxon>
        <taxon>Ovalentaria</taxon>
        <taxon>Pomacentridae</taxon>
        <taxon>Amphiprion</taxon>
    </lineage>
</organism>
<dbReference type="Proteomes" id="UP001501940">
    <property type="component" value="Chromosome 19"/>
</dbReference>
<accession>A0AAQ5ZRW2</accession>
<dbReference type="PANTHER" id="PTHR46013">
    <property type="entry name" value="VASCULAR CELL ADHESION MOLECULE 1"/>
    <property type="match status" value="1"/>
</dbReference>
<dbReference type="AlphaFoldDB" id="A0AAQ5ZRW2"/>
<sequence>MITSAALSGQKVQSVLWGHERNNIYHGPFIYDSELNNITSRFHYIGNKHHNCSFKIHQVEHSDAGEYTFRFITDSEKGKWTGKPGSTLKIVNLTMIVTKPSEKETMKEGDTVNVTCVNSCDDGRKRSSEFIWFKDGESIIEGPVLHLINMSYTNSGNYTCSLKTHTGTTSGVKHIDVESLTLRNGPKNTSVSVKPSAEVDAGNNVTLICSSHANPPVENYTWYKIYDNNIIAIGQKLEHHFKEVTQGDNGQYFCRAANKHGSQNSSVVTLKVEGKTKCEIFFTAEQHLSKINLHYAALQSLINCIVTCRVRQMDSHNDDESVIYTTVGR</sequence>
<dbReference type="SUPFAM" id="SSF48726">
    <property type="entry name" value="Immunoglobulin"/>
    <property type="match status" value="2"/>
</dbReference>
<dbReference type="InterPro" id="IPR036179">
    <property type="entry name" value="Ig-like_dom_sf"/>
</dbReference>